<dbReference type="PANTHER" id="PTHR21388">
    <property type="entry name" value="BETA-DEFENSIN-RELATED"/>
    <property type="match status" value="1"/>
</dbReference>
<evidence type="ECO:0000256" key="1">
    <source>
        <dbReference type="ARBA" id="ARBA00004613"/>
    </source>
</evidence>
<evidence type="ECO:0000313" key="15">
    <source>
        <dbReference type="EMBL" id="EPQ16208.1"/>
    </source>
</evidence>
<evidence type="ECO:0000256" key="3">
    <source>
        <dbReference type="ARBA" id="ARBA00022525"/>
    </source>
</evidence>
<keyword evidence="3" id="KW-0964">Secreted</keyword>
<name>S7PYZ6_MYOBR</name>
<protein>
    <recommendedName>
        <fullName evidence="11">Beta-defensin 1</fullName>
    </recommendedName>
    <alternativeName>
        <fullName evidence="12">Defensin, beta 1</fullName>
    </alternativeName>
</protein>
<evidence type="ECO:0000256" key="4">
    <source>
        <dbReference type="ARBA" id="ARBA00022529"/>
    </source>
</evidence>
<comment type="subcellular location">
    <subcellularLocation>
        <location evidence="1">Secreted</location>
    </subcellularLocation>
</comment>
<dbReference type="GO" id="GO:0031731">
    <property type="term" value="F:CCR6 chemokine receptor binding"/>
    <property type="evidence" value="ECO:0007669"/>
    <property type="project" value="TreeGrafter"/>
</dbReference>
<proteinExistence type="inferred from homology"/>
<evidence type="ECO:0000256" key="6">
    <source>
        <dbReference type="ARBA" id="ARBA00022940"/>
    </source>
</evidence>
<dbReference type="AlphaFoldDB" id="S7PYZ6"/>
<dbReference type="GO" id="GO:0050830">
    <property type="term" value="P:defense response to Gram-positive bacterium"/>
    <property type="evidence" value="ECO:0007669"/>
    <property type="project" value="TreeGrafter"/>
</dbReference>
<dbReference type="EMBL" id="KE164224">
    <property type="protein sequence ID" value="EPQ16208.1"/>
    <property type="molecule type" value="Genomic_DNA"/>
</dbReference>
<keyword evidence="6" id="KW-0211">Defensin</keyword>
<dbReference type="GO" id="GO:0050829">
    <property type="term" value="P:defense response to Gram-negative bacterium"/>
    <property type="evidence" value="ECO:0007669"/>
    <property type="project" value="TreeGrafter"/>
</dbReference>
<evidence type="ECO:0000256" key="10">
    <source>
        <dbReference type="ARBA" id="ARBA00037394"/>
    </source>
</evidence>
<comment type="subunit">
    <text evidence="9">Monomer. Homodimer.</text>
</comment>
<comment type="function">
    <text evidence="10">Has bactericidal activity. May act as a ligand for C-C chemokine receptor CCR6. Positively regulates the sperm motility and bactericidal activity in a CCR6-dependent manner. Binds to CCR6 and triggers Ca2+ mobilization in the sperm which is important for its motility.</text>
</comment>
<comment type="similarity">
    <text evidence="2">Belongs to the beta-defensin family.</text>
</comment>
<keyword evidence="4" id="KW-0929">Antimicrobial</keyword>
<dbReference type="Proteomes" id="UP000052978">
    <property type="component" value="Unassembled WGS sequence"/>
</dbReference>
<evidence type="ECO:0000313" key="16">
    <source>
        <dbReference type="Proteomes" id="UP000052978"/>
    </source>
</evidence>
<keyword evidence="8" id="KW-1015">Disulfide bond</keyword>
<dbReference type="Pfam" id="PF00711">
    <property type="entry name" value="Defensin_beta"/>
    <property type="match status" value="1"/>
</dbReference>
<evidence type="ECO:0000256" key="13">
    <source>
        <dbReference type="SAM" id="SignalP"/>
    </source>
</evidence>
<keyword evidence="7" id="KW-0044">Antibiotic</keyword>
<evidence type="ECO:0000256" key="7">
    <source>
        <dbReference type="ARBA" id="ARBA00023022"/>
    </source>
</evidence>
<reference evidence="15 16" key="1">
    <citation type="journal article" date="2013" name="Nat. Commun.">
        <title>Genome analysis reveals insights into physiology and longevity of the Brandt's bat Myotis brandtii.</title>
        <authorList>
            <person name="Seim I."/>
            <person name="Fang X."/>
            <person name="Xiong Z."/>
            <person name="Lobanov A.V."/>
            <person name="Huang Z."/>
            <person name="Ma S."/>
            <person name="Feng Y."/>
            <person name="Turanov A.A."/>
            <person name="Zhu Y."/>
            <person name="Lenz T.L."/>
            <person name="Gerashchenko M.V."/>
            <person name="Fan D."/>
            <person name="Hee Yim S."/>
            <person name="Yao X."/>
            <person name="Jordan D."/>
            <person name="Xiong Y."/>
            <person name="Ma Y."/>
            <person name="Lyapunov A.N."/>
            <person name="Chen G."/>
            <person name="Kulakova O.I."/>
            <person name="Sun Y."/>
            <person name="Lee S.G."/>
            <person name="Bronson R.T."/>
            <person name="Moskalev A.A."/>
            <person name="Sunyaev S.R."/>
            <person name="Zhang G."/>
            <person name="Krogh A."/>
            <person name="Wang J."/>
            <person name="Gladyshev V.N."/>
        </authorList>
    </citation>
    <scope>NUCLEOTIDE SEQUENCE [LARGE SCALE GENOMIC DNA]</scope>
</reference>
<keyword evidence="16" id="KW-1185">Reference proteome</keyword>
<evidence type="ECO:0000256" key="12">
    <source>
        <dbReference type="ARBA" id="ARBA00041630"/>
    </source>
</evidence>
<dbReference type="GO" id="GO:0002227">
    <property type="term" value="P:innate immune response in mucosa"/>
    <property type="evidence" value="ECO:0007669"/>
    <property type="project" value="TreeGrafter"/>
</dbReference>
<dbReference type="SUPFAM" id="SSF57392">
    <property type="entry name" value="Defensin-like"/>
    <property type="match status" value="1"/>
</dbReference>
<organism evidence="15 16">
    <name type="scientific">Myotis brandtii</name>
    <name type="common">Brandt's bat</name>
    <dbReference type="NCBI Taxonomy" id="109478"/>
    <lineage>
        <taxon>Eukaryota</taxon>
        <taxon>Metazoa</taxon>
        <taxon>Chordata</taxon>
        <taxon>Craniata</taxon>
        <taxon>Vertebrata</taxon>
        <taxon>Euteleostomi</taxon>
        <taxon>Mammalia</taxon>
        <taxon>Eutheria</taxon>
        <taxon>Laurasiatheria</taxon>
        <taxon>Chiroptera</taxon>
        <taxon>Yangochiroptera</taxon>
        <taxon>Vespertilionidae</taxon>
        <taxon>Myotis</taxon>
    </lineage>
</organism>
<dbReference type="PANTHER" id="PTHR21388:SF9">
    <property type="entry name" value="BETA-DEFENSIN 1"/>
    <property type="match status" value="1"/>
</dbReference>
<accession>S7PYZ6</accession>
<evidence type="ECO:0000259" key="14">
    <source>
        <dbReference type="Pfam" id="PF00711"/>
    </source>
</evidence>
<dbReference type="InterPro" id="IPR001855">
    <property type="entry name" value="Defensin_beta-like"/>
</dbReference>
<sequence length="74" mass="8440">MRLLHILLLPLCLLFAQVGPGAGSFSSFIAWETNEKCVKQGGYCNYSQCQYPSKQIDYCYRKKANCCRNERPKG</sequence>
<keyword evidence="5 13" id="KW-0732">Signal</keyword>
<evidence type="ECO:0000256" key="2">
    <source>
        <dbReference type="ARBA" id="ARBA00007371"/>
    </source>
</evidence>
<evidence type="ECO:0000256" key="11">
    <source>
        <dbReference type="ARBA" id="ARBA00040807"/>
    </source>
</evidence>
<feature type="domain" description="Beta-defensin-like" evidence="14">
    <location>
        <begin position="35"/>
        <end position="68"/>
    </location>
</feature>
<feature type="chain" id="PRO_5004555826" description="Beta-defensin 1" evidence="13">
    <location>
        <begin position="24"/>
        <end position="74"/>
    </location>
</feature>
<evidence type="ECO:0000256" key="8">
    <source>
        <dbReference type="ARBA" id="ARBA00023157"/>
    </source>
</evidence>
<evidence type="ECO:0000256" key="5">
    <source>
        <dbReference type="ARBA" id="ARBA00022729"/>
    </source>
</evidence>
<feature type="signal peptide" evidence="13">
    <location>
        <begin position="1"/>
        <end position="23"/>
    </location>
</feature>
<evidence type="ECO:0000256" key="9">
    <source>
        <dbReference type="ARBA" id="ARBA00024380"/>
    </source>
</evidence>
<gene>
    <name evidence="15" type="ORF">D623_10000850</name>
</gene>
<dbReference type="GO" id="GO:0005615">
    <property type="term" value="C:extracellular space"/>
    <property type="evidence" value="ECO:0007669"/>
    <property type="project" value="TreeGrafter"/>
</dbReference>